<evidence type="ECO:0000313" key="3">
    <source>
        <dbReference type="Proteomes" id="UP000182573"/>
    </source>
</evidence>
<dbReference type="Pfam" id="PF19113">
    <property type="entry name" value="DUF5799"/>
    <property type="match status" value="1"/>
</dbReference>
<dbReference type="InterPro" id="IPR043821">
    <property type="entry name" value="DUF5799"/>
</dbReference>
<dbReference type="EMBL" id="FNOF01000010">
    <property type="protein sequence ID" value="SDW94194.1"/>
    <property type="molecule type" value="Genomic_DNA"/>
</dbReference>
<proteinExistence type="predicted"/>
<accession>A0A1H2XNZ6</accession>
<dbReference type="Proteomes" id="UP000182573">
    <property type="component" value="Unassembled WGS sequence"/>
</dbReference>
<dbReference type="AlphaFoldDB" id="A0A1H2XNZ6"/>
<name>A0A1H2XNZ6_HALVA</name>
<protein>
    <submittedName>
        <fullName evidence="2">Uncharacterized protein</fullName>
    </submittedName>
</protein>
<feature type="region of interest" description="Disordered" evidence="1">
    <location>
        <begin position="116"/>
        <end position="159"/>
    </location>
</feature>
<sequence>MTGRGSVRDVTAGPETGLFTVGHRTERETLIPTARKHQFMSDSNWTDRIAGERMAVDQRFNEQVKASSFSSQQWGLVMTAVEFEIENPGDPDAARIVADTSKLSSVMPEMERVANQGPMGGPGGDQSGSSGGGLLSGVKDALGLGGSSGGNKQQEEEAARLAQAYAEQLQEKLESNGRWQSVCEQAQG</sequence>
<evidence type="ECO:0000256" key="1">
    <source>
        <dbReference type="SAM" id="MobiDB-lite"/>
    </source>
</evidence>
<evidence type="ECO:0000313" key="2">
    <source>
        <dbReference type="EMBL" id="SDW94194.1"/>
    </source>
</evidence>
<organism evidence="2 3">
    <name type="scientific">Haloarcula vallismortis</name>
    <name type="common">Halobacterium vallismortis</name>
    <dbReference type="NCBI Taxonomy" id="28442"/>
    <lineage>
        <taxon>Archaea</taxon>
        <taxon>Methanobacteriati</taxon>
        <taxon>Methanobacteriota</taxon>
        <taxon>Stenosarchaea group</taxon>
        <taxon>Halobacteria</taxon>
        <taxon>Halobacteriales</taxon>
        <taxon>Haloarculaceae</taxon>
        <taxon>Haloarcula</taxon>
    </lineage>
</organism>
<feature type="compositionally biased region" description="Gly residues" evidence="1">
    <location>
        <begin position="118"/>
        <end position="135"/>
    </location>
</feature>
<gene>
    <name evidence="2" type="ORF">SAMN05443574_11036</name>
</gene>
<reference evidence="2 3" key="1">
    <citation type="submission" date="2016-10" db="EMBL/GenBank/DDBJ databases">
        <authorList>
            <person name="de Groot N.N."/>
        </authorList>
    </citation>
    <scope>NUCLEOTIDE SEQUENCE [LARGE SCALE GENOMIC DNA]</scope>
    <source>
        <strain evidence="2 3">DSM 3756</strain>
    </source>
</reference>